<dbReference type="EMBL" id="LDJR01000011">
    <property type="protein sequence ID" value="OAK75488.1"/>
    <property type="molecule type" value="Genomic_DNA"/>
</dbReference>
<proteinExistence type="predicted"/>
<dbReference type="Proteomes" id="UP000077881">
    <property type="component" value="Unassembled WGS sequence"/>
</dbReference>
<reference evidence="1 2" key="1">
    <citation type="submission" date="2015-05" db="EMBL/GenBank/DDBJ databases">
        <title>Comparison of genome.</title>
        <authorList>
            <person name="Zheng Z."/>
            <person name="Sun M."/>
        </authorList>
    </citation>
    <scope>NUCLEOTIDE SEQUENCE [LARGE SCALE GENOMIC DNA]</scope>
    <source>
        <strain evidence="1 2">G25-74</strain>
    </source>
</reference>
<dbReference type="AlphaFoldDB" id="A0A178A8Y1"/>
<evidence type="ECO:0000313" key="2">
    <source>
        <dbReference type="Proteomes" id="UP000077881"/>
    </source>
</evidence>
<protein>
    <submittedName>
        <fullName evidence="1">Uncharacterized protein</fullName>
    </submittedName>
</protein>
<organism evidence="1 2">
    <name type="scientific">Lederbergia galactosidilytica</name>
    <dbReference type="NCBI Taxonomy" id="217031"/>
    <lineage>
        <taxon>Bacteria</taxon>
        <taxon>Bacillati</taxon>
        <taxon>Bacillota</taxon>
        <taxon>Bacilli</taxon>
        <taxon>Bacillales</taxon>
        <taxon>Bacillaceae</taxon>
        <taxon>Lederbergia</taxon>
    </lineage>
</organism>
<accession>A0A178A8Y1</accession>
<dbReference type="PATRIC" id="fig|217031.6.peg.415"/>
<sequence length="75" mass="8672">MEFIFCGSLQTLYIIGVIGGFILKVTGKDKVMLDFVIFLLYNFHQEGVFNRKLLSETRRNFFTKLGIRFPNGFTA</sequence>
<gene>
    <name evidence="1" type="ORF">ABB05_01925</name>
</gene>
<comment type="caution">
    <text evidence="1">The sequence shown here is derived from an EMBL/GenBank/DDBJ whole genome shotgun (WGS) entry which is preliminary data.</text>
</comment>
<name>A0A178A8Y1_9BACI</name>
<evidence type="ECO:0000313" key="1">
    <source>
        <dbReference type="EMBL" id="OAK75488.1"/>
    </source>
</evidence>
<keyword evidence="2" id="KW-1185">Reference proteome</keyword>